<proteinExistence type="predicted"/>
<dbReference type="Proteomes" id="UP000078284">
    <property type="component" value="Chromosome 5"/>
</dbReference>
<accession>A0A178UM36</accession>
<dbReference type="EMBL" id="LUHQ01000005">
    <property type="protein sequence ID" value="OAO94590.1"/>
    <property type="molecule type" value="Genomic_DNA"/>
</dbReference>
<organism evidence="1 2">
    <name type="scientific">Arabidopsis thaliana</name>
    <name type="common">Mouse-ear cress</name>
    <dbReference type="NCBI Taxonomy" id="3702"/>
    <lineage>
        <taxon>Eukaryota</taxon>
        <taxon>Viridiplantae</taxon>
        <taxon>Streptophyta</taxon>
        <taxon>Embryophyta</taxon>
        <taxon>Tracheophyta</taxon>
        <taxon>Spermatophyta</taxon>
        <taxon>Magnoliopsida</taxon>
        <taxon>eudicotyledons</taxon>
        <taxon>Gunneridae</taxon>
        <taxon>Pentapetalae</taxon>
        <taxon>rosids</taxon>
        <taxon>malvids</taxon>
        <taxon>Brassicales</taxon>
        <taxon>Brassicaceae</taxon>
        <taxon>Camelineae</taxon>
        <taxon>Arabidopsis</taxon>
    </lineage>
</organism>
<reference evidence="2" key="1">
    <citation type="journal article" date="2016" name="Proc. Natl. Acad. Sci. U.S.A.">
        <title>Chromosome-level assembly of Arabidopsis thaliana Ler reveals the extent of translocation and inversion polymorphisms.</title>
        <authorList>
            <person name="Zapata L."/>
            <person name="Ding J."/>
            <person name="Willing E.M."/>
            <person name="Hartwig B."/>
            <person name="Bezdan D."/>
            <person name="Jiao W.B."/>
            <person name="Patel V."/>
            <person name="Velikkakam James G."/>
            <person name="Koornneef M."/>
            <person name="Ossowski S."/>
            <person name="Schneeberger K."/>
        </authorList>
    </citation>
    <scope>NUCLEOTIDE SEQUENCE [LARGE SCALE GENOMIC DNA]</scope>
    <source>
        <strain evidence="2">cv. Landsberg erecta</strain>
    </source>
</reference>
<evidence type="ECO:0000313" key="2">
    <source>
        <dbReference type="Proteomes" id="UP000078284"/>
    </source>
</evidence>
<dbReference type="AlphaFoldDB" id="A0A178UM36"/>
<gene>
    <name evidence="1" type="ordered locus">AXX17_At5g48480</name>
</gene>
<protein>
    <submittedName>
        <fullName evidence="1">Uncharacterized protein</fullName>
    </submittedName>
</protein>
<sequence>MSFALLLCWVLLGVWWFCFWLGYGLCLSFGWCFVAASSTSSFLASLRFEVGLQASQWNDHMFFSCEEVTSFLLVDG</sequence>
<name>A0A178UM36_ARATH</name>
<comment type="caution">
    <text evidence="1">The sequence shown here is derived from an EMBL/GenBank/DDBJ whole genome shotgun (WGS) entry which is preliminary data.</text>
</comment>
<evidence type="ECO:0000313" key="1">
    <source>
        <dbReference type="EMBL" id="OAO94590.1"/>
    </source>
</evidence>